<dbReference type="KEGG" id="scm:SCHCO_02177413"/>
<protein>
    <submittedName>
        <fullName evidence="2">Expressed protein</fullName>
    </submittedName>
</protein>
<dbReference type="Proteomes" id="UP000007431">
    <property type="component" value="Unassembled WGS sequence"/>
</dbReference>
<dbReference type="InterPro" id="IPR001810">
    <property type="entry name" value="F-box_dom"/>
</dbReference>
<dbReference type="HOGENOM" id="CLU_039327_0_0_1"/>
<dbReference type="VEuPathDB" id="FungiDB:SCHCODRAFT_02177413"/>
<evidence type="ECO:0000259" key="1">
    <source>
        <dbReference type="Pfam" id="PF12937"/>
    </source>
</evidence>
<dbReference type="eggNOG" id="ENOG502SMIR">
    <property type="taxonomic scope" value="Eukaryota"/>
</dbReference>
<dbReference type="AlphaFoldDB" id="D8PM42"/>
<evidence type="ECO:0000313" key="2">
    <source>
        <dbReference type="EMBL" id="EFJ03451.1"/>
    </source>
</evidence>
<dbReference type="EMBL" id="GL377302">
    <property type="protein sequence ID" value="EFJ03451.1"/>
    <property type="molecule type" value="Genomic_DNA"/>
</dbReference>
<feature type="domain" description="F-box" evidence="1">
    <location>
        <begin position="44"/>
        <end position="93"/>
    </location>
</feature>
<dbReference type="InterPro" id="IPR032675">
    <property type="entry name" value="LRR_dom_sf"/>
</dbReference>
<dbReference type="Pfam" id="PF12937">
    <property type="entry name" value="F-box-like"/>
    <property type="match status" value="1"/>
</dbReference>
<dbReference type="STRING" id="578458.D8PM42"/>
<dbReference type="RefSeq" id="XP_003038353.1">
    <property type="nucleotide sequence ID" value="XM_003038307.1"/>
</dbReference>
<evidence type="ECO:0000313" key="3">
    <source>
        <dbReference type="Proteomes" id="UP000007431"/>
    </source>
</evidence>
<dbReference type="Gene3D" id="3.80.10.10">
    <property type="entry name" value="Ribonuclease Inhibitor"/>
    <property type="match status" value="1"/>
</dbReference>
<reference evidence="2 3" key="1">
    <citation type="journal article" date="2010" name="Nat. Biotechnol.">
        <title>Genome sequence of the model mushroom Schizophyllum commune.</title>
        <authorList>
            <person name="Ohm R.A."/>
            <person name="de Jong J.F."/>
            <person name="Lugones L.G."/>
            <person name="Aerts A."/>
            <person name="Kothe E."/>
            <person name="Stajich J.E."/>
            <person name="de Vries R.P."/>
            <person name="Record E."/>
            <person name="Levasseur A."/>
            <person name="Baker S.E."/>
            <person name="Bartholomew K.A."/>
            <person name="Coutinho P.M."/>
            <person name="Erdmann S."/>
            <person name="Fowler T.J."/>
            <person name="Gathman A.C."/>
            <person name="Lombard V."/>
            <person name="Henrissat B."/>
            <person name="Knabe N."/>
            <person name="Kuees U."/>
            <person name="Lilly W.W."/>
            <person name="Lindquist E."/>
            <person name="Lucas S."/>
            <person name="Magnuson J.K."/>
            <person name="Piumi F."/>
            <person name="Raudaskoski M."/>
            <person name="Salamov A."/>
            <person name="Schmutz J."/>
            <person name="Schwarze F.W.M.R."/>
            <person name="vanKuyk P.A."/>
            <person name="Horton J.S."/>
            <person name="Grigoriev I.V."/>
            <person name="Woesten H.A.B."/>
        </authorList>
    </citation>
    <scope>NUCLEOTIDE SEQUENCE [LARGE SCALE GENOMIC DNA]</scope>
    <source>
        <strain evidence="3">H4-8 / FGSC 9210</strain>
    </source>
</reference>
<dbReference type="OMA" id="LCPNLYE"/>
<sequence>MGLFDLYSSSVPEHTRHDIDIALVPAACTSPTTPITTPTSRRVDLPLELVFDILELATLAPATEPDRATLRACALVCRTWRAPAQSVLYRHFVVRDANTAETFVTTLSVRPTLADAVRTLRATVDRNQPDGLSPHTFAQVVSRCPRLETVHLALFGPSTEAHTTVERATAESPMFDAETLSLLASGPQITSLHLANWSADKSVLFDLLEAWPCGPRALSLAGTPPSLPACAPPQCVAALEALRINCTGPLAPECVEWLLRDARLRALDIARAWDGEALRLLEAQGATLEALTLPALHEHELVGAVRDGCPALRSLTVAGACLAPAFWYGETSPLEHLAVGQSHGTNLGAVLRAVHGGKLRSLTLRSTPDGVKHPQLAPLRVACTMYGVDYNITSDVRKFKALTANVFSASAASDMFAQIAAC</sequence>
<dbReference type="GeneID" id="9589530"/>
<dbReference type="InParanoid" id="D8PM42"/>
<organism evidence="3">
    <name type="scientific">Schizophyllum commune (strain H4-8 / FGSC 9210)</name>
    <name type="common">Split gill fungus</name>
    <dbReference type="NCBI Taxonomy" id="578458"/>
    <lineage>
        <taxon>Eukaryota</taxon>
        <taxon>Fungi</taxon>
        <taxon>Dikarya</taxon>
        <taxon>Basidiomycota</taxon>
        <taxon>Agaricomycotina</taxon>
        <taxon>Agaricomycetes</taxon>
        <taxon>Agaricomycetidae</taxon>
        <taxon>Agaricales</taxon>
        <taxon>Schizophyllaceae</taxon>
        <taxon>Schizophyllum</taxon>
    </lineage>
</organism>
<gene>
    <name evidence="2" type="ORF">SCHCODRAFT_255285</name>
</gene>
<accession>D8PM42</accession>
<dbReference type="OrthoDB" id="2522283at2759"/>
<proteinExistence type="predicted"/>
<name>D8PM42_SCHCM</name>
<keyword evidence="3" id="KW-1185">Reference proteome</keyword>